<dbReference type="Proteomes" id="UP000638836">
    <property type="component" value="Unassembled WGS sequence"/>
</dbReference>
<evidence type="ECO:0000313" key="1">
    <source>
        <dbReference type="EMBL" id="MBC9826362.1"/>
    </source>
</evidence>
<comment type="caution">
    <text evidence="1">The sequence shown here is derived from an EMBL/GenBank/DDBJ whole genome shotgun (WGS) entry which is preliminary data.</text>
</comment>
<name>A0ABR7TFE3_9LACT</name>
<dbReference type="EMBL" id="WNJQ01000018">
    <property type="protein sequence ID" value="MBC9826362.1"/>
    <property type="molecule type" value="Genomic_DNA"/>
</dbReference>
<reference evidence="1 2" key="1">
    <citation type="journal article" date="2020" name="Microorganisms">
        <title>New Insight into Antimicrobial Compounds from Food and Marine-Sourced Carnobacterium Species through Phenotype and Genome Analyses.</title>
        <authorList>
            <person name="Begrem S."/>
            <person name="Ivaniuk F."/>
            <person name="Gigout-Chevalier F."/>
            <person name="Kolypczuk L."/>
            <person name="Bonnetot S."/>
            <person name="Leroi F."/>
            <person name="Grovel O."/>
            <person name="Delbarre-Ladrat C."/>
            <person name="Passerini D."/>
        </authorList>
    </citation>
    <scope>NUCLEOTIDE SEQUENCE [LARGE SCALE GENOMIC DNA]</scope>
    <source>
        <strain evidence="1 2">MIP2551</strain>
    </source>
</reference>
<organism evidence="1 2">
    <name type="scientific">Carnobacterium inhibens</name>
    <dbReference type="NCBI Taxonomy" id="147709"/>
    <lineage>
        <taxon>Bacteria</taxon>
        <taxon>Bacillati</taxon>
        <taxon>Bacillota</taxon>
        <taxon>Bacilli</taxon>
        <taxon>Lactobacillales</taxon>
        <taxon>Carnobacteriaceae</taxon>
        <taxon>Carnobacterium</taxon>
    </lineage>
</organism>
<evidence type="ECO:0000313" key="2">
    <source>
        <dbReference type="Proteomes" id="UP000638836"/>
    </source>
</evidence>
<sequence length="94" mass="10899">MTKKKEERTTTYELTKGWKINLCDKVDILDNKDGKVAVILKSKNFGNIEPIVIDLSEDAIRIHSLPHFVDSLSFTLDKKIEIVYSPFIFEQEQQ</sequence>
<proteinExistence type="predicted"/>
<gene>
    <name evidence="1" type="ORF">GLO26_11325</name>
</gene>
<protein>
    <submittedName>
        <fullName evidence="1">Uncharacterized protein</fullName>
    </submittedName>
</protein>
<keyword evidence="2" id="KW-1185">Reference proteome</keyword>
<accession>A0ABR7TFE3</accession>
<dbReference type="RefSeq" id="WP_034538341.1">
    <property type="nucleotide sequence ID" value="NZ_JAMAYM010000007.1"/>
</dbReference>